<keyword evidence="13" id="KW-1185">Reference proteome</keyword>
<evidence type="ECO:0000256" key="6">
    <source>
        <dbReference type="ARBA" id="ARBA00022840"/>
    </source>
</evidence>
<evidence type="ECO:0000259" key="8">
    <source>
        <dbReference type="Pfam" id="PF00931"/>
    </source>
</evidence>
<keyword evidence="4" id="KW-0547">Nucleotide-binding</keyword>
<dbReference type="InterPro" id="IPR058922">
    <property type="entry name" value="WHD_DRP"/>
</dbReference>
<evidence type="ECO:0000313" key="14">
    <source>
        <dbReference type="RefSeq" id="XP_071936532.1"/>
    </source>
</evidence>
<evidence type="ECO:0000256" key="7">
    <source>
        <dbReference type="SAM" id="SignalP"/>
    </source>
</evidence>
<keyword evidence="2" id="KW-0433">Leucine-rich repeat</keyword>
<proteinExistence type="inferred from homology"/>
<feature type="domain" description="R13L1/DRL21-like LRR repeat region" evidence="12">
    <location>
        <begin position="693"/>
        <end position="817"/>
    </location>
</feature>
<reference evidence="14" key="1">
    <citation type="submission" date="2025-08" db="UniProtKB">
        <authorList>
            <consortium name="RefSeq"/>
        </authorList>
    </citation>
    <scope>IDENTIFICATION</scope>
    <source>
        <tissue evidence="14">Leaves</tissue>
    </source>
</reference>
<dbReference type="Gene3D" id="1.10.8.430">
    <property type="entry name" value="Helical domain of apoptotic protease-activating factors"/>
    <property type="match status" value="1"/>
</dbReference>
<dbReference type="PANTHER" id="PTHR36766:SF40">
    <property type="entry name" value="DISEASE RESISTANCE PROTEIN RGA3"/>
    <property type="match status" value="1"/>
</dbReference>
<name>A0ABM4WXL6_COFAR</name>
<dbReference type="InterPro" id="IPR041118">
    <property type="entry name" value="Rx_N"/>
</dbReference>
<keyword evidence="7" id="KW-0732">Signal</keyword>
<feature type="domain" description="NB-ARC" evidence="8">
    <location>
        <begin position="179"/>
        <end position="350"/>
    </location>
</feature>
<evidence type="ECO:0000256" key="2">
    <source>
        <dbReference type="ARBA" id="ARBA00022614"/>
    </source>
</evidence>
<accession>A0ABM4WXL6</accession>
<dbReference type="InterPro" id="IPR056789">
    <property type="entry name" value="LRR_R13L1-DRL21"/>
</dbReference>
<evidence type="ECO:0000256" key="5">
    <source>
        <dbReference type="ARBA" id="ARBA00022821"/>
    </source>
</evidence>
<dbReference type="InterPro" id="IPR036388">
    <property type="entry name" value="WH-like_DNA-bd_sf"/>
</dbReference>
<dbReference type="InterPro" id="IPR002182">
    <property type="entry name" value="NB-ARC"/>
</dbReference>
<evidence type="ECO:0000259" key="12">
    <source>
        <dbReference type="Pfam" id="PF25019"/>
    </source>
</evidence>
<dbReference type="GeneID" id="113732450"/>
<dbReference type="InterPro" id="IPR027417">
    <property type="entry name" value="P-loop_NTPase"/>
</dbReference>
<feature type="domain" description="Disease resistance protein winged helix" evidence="11">
    <location>
        <begin position="436"/>
        <end position="502"/>
    </location>
</feature>
<evidence type="ECO:0000259" key="9">
    <source>
        <dbReference type="Pfam" id="PF18052"/>
    </source>
</evidence>
<evidence type="ECO:0000256" key="1">
    <source>
        <dbReference type="ARBA" id="ARBA00008894"/>
    </source>
</evidence>
<dbReference type="Gene3D" id="1.20.5.4130">
    <property type="match status" value="1"/>
</dbReference>
<dbReference type="Proteomes" id="UP001652660">
    <property type="component" value="Chromosome 2e"/>
</dbReference>
<feature type="domain" description="Disease resistance N-terminal" evidence="9">
    <location>
        <begin position="10"/>
        <end position="101"/>
    </location>
</feature>
<dbReference type="PANTHER" id="PTHR36766">
    <property type="entry name" value="PLANT BROAD-SPECTRUM MILDEW RESISTANCE PROTEIN RPW8"/>
    <property type="match status" value="1"/>
</dbReference>
<evidence type="ECO:0000259" key="11">
    <source>
        <dbReference type="Pfam" id="PF23559"/>
    </source>
</evidence>
<feature type="domain" description="Disease resistance protein At4g27190-like leucine-rich repeats" evidence="10">
    <location>
        <begin position="915"/>
        <end position="1053"/>
    </location>
</feature>
<comment type="similarity">
    <text evidence="1">Belongs to the disease resistance NB-LRR family.</text>
</comment>
<sequence>MALALVGGSFLSAFLQVLFDRMASPEFLNLFRKRKADDELLKKLKNNLLAVGAVLDDAENKEISNQAVKEWLVELHEIVYQADDLLDEINTEVLRVQVESEYQSSTNILASASTYFSSFSNQFFKRIMPDIEKVVISLEGFIQQINPLGLQVVEPKIRSYRLPSTSLVDEDSVYGRDIDKEKIFQLLLSEDNRGDDIAVVPIVGQGGIGKTTLVQLVYNDKRVKNYFPTKAWVCVSEEYDATRITKELLRELGISFSDSSESLNSLQVKLQQGLTDKKFLLVLDDVWNDDYDDWDKLKMLVKGGSEGSKIIVTTRDERIALMMSRKMSIHYLDLLSEEDSWVLFEKHAFGCKDNEIRPELEVIGKKIVNKCEGLPLAVKTIAGLLRSRSTVEEWEEILRNDLWNQTRNPNGILPALRLSYMHLPSHLKRCFAYCAVFHKDFWFSKQEIIQLWHANGLLEHPRNNESIEDIGGVYLRELRLRSLLWQSIDNTFSMHDLINDLARFVSGKYCLRLEDHYPGYGTTASVRNFTYYPSMYDTFDKLKLLREAKSLRTFYPVCRSNFAFGDEIISNKFLHDVLPRFKSLRVLSLYNRSILKLPDSFRHFKQLRILNLSHTPIEKLPDWICTLYNLQTLLLSDCKHLEELPKDLGKLINLCFLDISGVPLKKMPMKMGRLKNLQVLTAFVAGKDYGLTIEELGKLPMLGGKLLISGLEKISGGREASMANIKGKNQLESLTLKWNDDGNGSQVARDVLDGLQPHSSIKHLKINGYCGTRFPNWLETPSFCHIESISLMNCEYCLSLPALGQLQSLKSLEIVGMSNISALTEDMYYGDNCEIKPFPSLRIFKIENMQQLEKWDIPEGEVFCSLENLSIMDCPKLVGELPKQLSSLKILEISGCDRFVLSNGRLSILEEHIQQLSSLRQLTVSRMENLKELSPELNKFACLEWLKIRDCDSIKVVSLGLFPMLKDVHIDTCKSMEMLSVPPRGIGNQSSILTSLQSLLIWDCDNLMSFPDEGLPAPNLKSMRIGRCKKLKSLPARMESLLPSLQRLTLIRCPEIERFPEGGLPTSLRTLWITSCKKLLTSPREWDLMRLPCLRSLSVHVMDEAIESFPNEDWLLPCTLEDLKLFLSENIKTLNYSGLQHLTSLQSLVITECSLLQWLPEEGLPASLTKLEIRGCPLLKPRLEWEKGRDWSKVAHIPCIIVDNELIP</sequence>
<keyword evidence="5" id="KW-0611">Plant defense</keyword>
<protein>
    <submittedName>
        <fullName evidence="14">Disease resistance RPP13-like protein 1</fullName>
    </submittedName>
</protein>
<dbReference type="Gene3D" id="3.80.10.10">
    <property type="entry name" value="Ribonuclease Inhibitor"/>
    <property type="match status" value="3"/>
</dbReference>
<dbReference type="Pfam" id="PF23559">
    <property type="entry name" value="WHD_DRP"/>
    <property type="match status" value="1"/>
</dbReference>
<evidence type="ECO:0000259" key="10">
    <source>
        <dbReference type="Pfam" id="PF23247"/>
    </source>
</evidence>
<dbReference type="SUPFAM" id="SSF52540">
    <property type="entry name" value="P-loop containing nucleoside triphosphate hydrolases"/>
    <property type="match status" value="1"/>
</dbReference>
<dbReference type="Pfam" id="PF18052">
    <property type="entry name" value="Rx_N"/>
    <property type="match status" value="1"/>
</dbReference>
<dbReference type="PRINTS" id="PR00364">
    <property type="entry name" value="DISEASERSIST"/>
</dbReference>
<dbReference type="RefSeq" id="XP_071936532.1">
    <property type="nucleotide sequence ID" value="XM_072080431.1"/>
</dbReference>
<dbReference type="Gene3D" id="1.10.10.10">
    <property type="entry name" value="Winged helix-like DNA-binding domain superfamily/Winged helix DNA-binding domain"/>
    <property type="match status" value="1"/>
</dbReference>
<feature type="chain" id="PRO_5047282724" evidence="7">
    <location>
        <begin position="20"/>
        <end position="1208"/>
    </location>
</feature>
<dbReference type="Pfam" id="PF23247">
    <property type="entry name" value="LRR_RPS2"/>
    <property type="match status" value="1"/>
</dbReference>
<gene>
    <name evidence="14" type="primary">LOC113732450</name>
</gene>
<evidence type="ECO:0000313" key="13">
    <source>
        <dbReference type="Proteomes" id="UP001652660"/>
    </source>
</evidence>
<dbReference type="Gene3D" id="3.40.50.300">
    <property type="entry name" value="P-loop containing nucleotide triphosphate hydrolases"/>
    <property type="match status" value="1"/>
</dbReference>
<feature type="signal peptide" evidence="7">
    <location>
        <begin position="1"/>
        <end position="19"/>
    </location>
</feature>
<evidence type="ECO:0000256" key="3">
    <source>
        <dbReference type="ARBA" id="ARBA00022737"/>
    </source>
</evidence>
<dbReference type="Pfam" id="PF00931">
    <property type="entry name" value="NB-ARC"/>
    <property type="match status" value="1"/>
</dbReference>
<keyword evidence="6" id="KW-0067">ATP-binding</keyword>
<dbReference type="SUPFAM" id="SSF52058">
    <property type="entry name" value="L domain-like"/>
    <property type="match status" value="2"/>
</dbReference>
<dbReference type="InterPro" id="IPR032675">
    <property type="entry name" value="LRR_dom_sf"/>
</dbReference>
<keyword evidence="3" id="KW-0677">Repeat</keyword>
<dbReference type="InterPro" id="IPR042197">
    <property type="entry name" value="Apaf_helical"/>
</dbReference>
<dbReference type="Pfam" id="PF25019">
    <property type="entry name" value="LRR_R13L1-DRL21"/>
    <property type="match status" value="1"/>
</dbReference>
<evidence type="ECO:0000256" key="4">
    <source>
        <dbReference type="ARBA" id="ARBA00022741"/>
    </source>
</evidence>
<organism evidence="13 14">
    <name type="scientific">Coffea arabica</name>
    <name type="common">Arabian coffee</name>
    <dbReference type="NCBI Taxonomy" id="13443"/>
    <lineage>
        <taxon>Eukaryota</taxon>
        <taxon>Viridiplantae</taxon>
        <taxon>Streptophyta</taxon>
        <taxon>Embryophyta</taxon>
        <taxon>Tracheophyta</taxon>
        <taxon>Spermatophyta</taxon>
        <taxon>Magnoliopsida</taxon>
        <taxon>eudicotyledons</taxon>
        <taxon>Gunneridae</taxon>
        <taxon>Pentapetalae</taxon>
        <taxon>asterids</taxon>
        <taxon>lamiids</taxon>
        <taxon>Gentianales</taxon>
        <taxon>Rubiaceae</taxon>
        <taxon>Ixoroideae</taxon>
        <taxon>Gardenieae complex</taxon>
        <taxon>Bertiereae - Coffeeae clade</taxon>
        <taxon>Coffeeae</taxon>
        <taxon>Coffea</taxon>
    </lineage>
</organism>
<dbReference type="InterPro" id="IPR057135">
    <property type="entry name" value="At4g27190-like_LRR"/>
</dbReference>